<evidence type="ECO:0000256" key="2">
    <source>
        <dbReference type="ARBA" id="ARBA00022679"/>
    </source>
</evidence>
<name>A0A5N0E8B7_9NOCA</name>
<dbReference type="Pfam" id="PF16715">
    <property type="entry name" value="CDPS"/>
    <property type="match status" value="1"/>
</dbReference>
<keyword evidence="2" id="KW-0808">Transferase</keyword>
<dbReference type="InterPro" id="IPR030903">
    <property type="entry name" value="CDPS"/>
</dbReference>
<sequence length="232" mass="25043">MTATDLARVVLSTPTARTRTVFDAGEAVMLGASPFNSFYRPATVETLVDWAAPRFEHVYVLLPGAEAAQRFIVAGMAPRQAVRKTIVAVHQRRRAARAALLRAGCADPDRYVLVWSRLAGNARYRTLREQVEHAYGTVPLVRDLIRSMVTTVLSHTAGAPLSPAAIDRNVAYVFAEAPLLVDAPGVLGHQHVLFAYHRPVPLHDLFTTGLVPGLRPVPGQAVAQLSIEGAGA</sequence>
<proteinExistence type="inferred from homology"/>
<comment type="similarity">
    <text evidence="1">Belongs to the CDPS family.</text>
</comment>
<protein>
    <recommendedName>
        <fullName evidence="3">Cyclodipeptide synthase</fullName>
    </recommendedName>
</protein>
<dbReference type="NCBIfam" id="TIGR04539">
    <property type="entry name" value="tRNA_cyclodipep"/>
    <property type="match status" value="1"/>
</dbReference>
<reference evidence="4 5" key="1">
    <citation type="submission" date="2019-09" db="EMBL/GenBank/DDBJ databases">
        <authorList>
            <person name="Wang X."/>
        </authorList>
    </citation>
    <scope>NUCLEOTIDE SEQUENCE [LARGE SCALE GENOMIC DNA]</scope>
    <source>
        <strain evidence="4 5">CICC 11023</strain>
    </source>
</reference>
<dbReference type="AlphaFoldDB" id="A0A5N0E8B7"/>
<comment type="caution">
    <text evidence="4">The sequence shown here is derived from an EMBL/GenBank/DDBJ whole genome shotgun (WGS) entry which is preliminary data.</text>
</comment>
<accession>A0A5N0E8B7</accession>
<evidence type="ECO:0000313" key="4">
    <source>
        <dbReference type="EMBL" id="KAA8885658.1"/>
    </source>
</evidence>
<evidence type="ECO:0000313" key="5">
    <source>
        <dbReference type="Proteomes" id="UP000323876"/>
    </source>
</evidence>
<dbReference type="GO" id="GO:0016755">
    <property type="term" value="F:aminoacyltransferase activity"/>
    <property type="evidence" value="ECO:0007669"/>
    <property type="project" value="InterPro"/>
</dbReference>
<dbReference type="Proteomes" id="UP000323876">
    <property type="component" value="Unassembled WGS sequence"/>
</dbReference>
<evidence type="ECO:0000256" key="3">
    <source>
        <dbReference type="ARBA" id="ARBA00030771"/>
    </source>
</evidence>
<dbReference type="InterPro" id="IPR038622">
    <property type="entry name" value="CDPS_sf"/>
</dbReference>
<organism evidence="4 5">
    <name type="scientific">Nocardia colli</name>
    <dbReference type="NCBI Taxonomy" id="2545717"/>
    <lineage>
        <taxon>Bacteria</taxon>
        <taxon>Bacillati</taxon>
        <taxon>Actinomycetota</taxon>
        <taxon>Actinomycetes</taxon>
        <taxon>Mycobacteriales</taxon>
        <taxon>Nocardiaceae</taxon>
        <taxon>Nocardia</taxon>
    </lineage>
</organism>
<dbReference type="RefSeq" id="WP_150405216.1">
    <property type="nucleotide sequence ID" value="NZ_JBHJYQ010000011.1"/>
</dbReference>
<keyword evidence="5" id="KW-1185">Reference proteome</keyword>
<gene>
    <name evidence="4" type="ORF">F3087_28930</name>
</gene>
<evidence type="ECO:0000256" key="1">
    <source>
        <dbReference type="ARBA" id="ARBA00006034"/>
    </source>
</evidence>
<dbReference type="OrthoDB" id="2895472at2"/>
<dbReference type="EMBL" id="VXLC01000015">
    <property type="protein sequence ID" value="KAA8885658.1"/>
    <property type="molecule type" value="Genomic_DNA"/>
</dbReference>
<dbReference type="Gene3D" id="3.40.50.11710">
    <property type="entry name" value="Cyclodipeptide synthase"/>
    <property type="match status" value="1"/>
</dbReference>